<keyword evidence="1" id="KW-1133">Transmembrane helix</keyword>
<feature type="transmembrane region" description="Helical" evidence="1">
    <location>
        <begin position="150"/>
        <end position="174"/>
    </location>
</feature>
<dbReference type="AlphaFoldDB" id="A0AAE3K6N5"/>
<feature type="transmembrane region" description="Helical" evidence="1">
    <location>
        <begin position="90"/>
        <end position="110"/>
    </location>
</feature>
<feature type="transmembrane region" description="Helical" evidence="1">
    <location>
        <begin position="122"/>
        <end position="143"/>
    </location>
</feature>
<evidence type="ECO:0000313" key="2">
    <source>
        <dbReference type="EMBL" id="MCL9814600.1"/>
    </source>
</evidence>
<keyword evidence="1" id="KW-0472">Membrane</keyword>
<name>A0AAE3K6N5_9EURY</name>
<keyword evidence="3" id="KW-1185">Reference proteome</keyword>
<gene>
    <name evidence="2" type="ORF">AArcSt11_13150</name>
</gene>
<evidence type="ECO:0000256" key="1">
    <source>
        <dbReference type="SAM" id="Phobius"/>
    </source>
</evidence>
<feature type="transmembrane region" description="Helical" evidence="1">
    <location>
        <begin position="219"/>
        <end position="243"/>
    </location>
</feature>
<dbReference type="RefSeq" id="WP_250597718.1">
    <property type="nucleotide sequence ID" value="NZ_JAKRVY010000008.1"/>
</dbReference>
<evidence type="ECO:0008006" key="4">
    <source>
        <dbReference type="Google" id="ProtNLM"/>
    </source>
</evidence>
<feature type="transmembrane region" description="Helical" evidence="1">
    <location>
        <begin position="54"/>
        <end position="78"/>
    </location>
</feature>
<sequence>MSTRSSGSGGVVDGIRVDLRRLHESWMELVFPRQRGSGHSVMGKWTPNTTSGWIAYRLWSAVGIPVVAVLYPLALFGLMFRFYATRVDRVAAGLGVAGVVVLAALVWGVLTVAAHQVFSFDGFLAVLAAAIVATIAAGLAVVFSQVGGRLVSVVFAYPSAMTALFLPPVVAALVSPTLGEIILSGSDSLAIWLLDTVLTVGGLSEWLSEQYTLAGAAYLGMWFGIAVPLGWLIGSLVTLAGLVRPT</sequence>
<reference evidence="2 3" key="1">
    <citation type="journal article" date="2022" name="Syst. Appl. Microbiol.">
        <title>Natronocalculus amylovorans gen. nov., sp. nov., and Natranaeroarchaeum aerophilus sp. nov., dominant culturable amylolytic natronoarchaea from hypersaline soda lakes in southwestern Siberia.</title>
        <authorList>
            <person name="Sorokin D.Y."/>
            <person name="Elcheninov A.G."/>
            <person name="Khizhniak T.V."/>
            <person name="Koenen M."/>
            <person name="Bale N.J."/>
            <person name="Damste J.S.S."/>
            <person name="Kublanov I.V."/>
        </authorList>
    </citation>
    <scope>NUCLEOTIDE SEQUENCE [LARGE SCALE GENOMIC DNA]</scope>
    <source>
        <strain evidence="2 3">AArc-St1-1</strain>
    </source>
</reference>
<proteinExistence type="predicted"/>
<organism evidence="2 3">
    <name type="scientific">Natranaeroarchaeum aerophilus</name>
    <dbReference type="NCBI Taxonomy" id="2917711"/>
    <lineage>
        <taxon>Archaea</taxon>
        <taxon>Methanobacteriati</taxon>
        <taxon>Methanobacteriota</taxon>
        <taxon>Stenosarchaea group</taxon>
        <taxon>Halobacteria</taxon>
        <taxon>Halobacteriales</taxon>
        <taxon>Natronoarchaeaceae</taxon>
        <taxon>Natranaeroarchaeum</taxon>
    </lineage>
</organism>
<keyword evidence="1" id="KW-0812">Transmembrane</keyword>
<evidence type="ECO:0000313" key="3">
    <source>
        <dbReference type="Proteomes" id="UP001202674"/>
    </source>
</evidence>
<comment type="caution">
    <text evidence="2">The sequence shown here is derived from an EMBL/GenBank/DDBJ whole genome shotgun (WGS) entry which is preliminary data.</text>
</comment>
<dbReference type="EMBL" id="JAKRVY010000008">
    <property type="protein sequence ID" value="MCL9814600.1"/>
    <property type="molecule type" value="Genomic_DNA"/>
</dbReference>
<accession>A0AAE3K6N5</accession>
<protein>
    <recommendedName>
        <fullName evidence="4">Yip1 domain-containing protein</fullName>
    </recommendedName>
</protein>
<dbReference type="Proteomes" id="UP001202674">
    <property type="component" value="Unassembled WGS sequence"/>
</dbReference>